<protein>
    <recommendedName>
        <fullName evidence="2">Alpha/beta hydrolase fold-3 domain-containing protein</fullName>
    </recommendedName>
</protein>
<sequence>MYDISSAAAAQNFTKPYRKQVLYILYQVGDDQQQIWRPRSLIGCGIFDFSVTASYYFTKPNRKQVPKVLYQIGHFQPFVIISDNMITRGLMVLSMAVLPVAYYLYTPMPPQCKEPNRQRVIVAMSKIINLLNRFLDVTKVGSHASGWRAVFNISTKESDPMLEIEDVQFDGVPVRIYKRVERGQKLTAGAIYIHGGGFVFGSRDTHDSPVRKIALSTDPYLTVSSIEYRLAPEYRYPAAFDDCYSATKHFLTHAKDHGVDPKRIALIGDSAGGALVAAVINKLISENVQPRPSLQVLIYPTLQGLNFRTPSYLAHDGTKNRGMLTAYPMVCFWLEYAFGTCENASLYLQNTHVSDHMRQSYPYLFSSRLDSEEIQTKPVNENLPRDIEESVNRIFLSPYYSPLLASDDILKNIPKTFISTCDFDPLRDEAEYYAERLKKLGIPHLHKHYHGYDHGIFAVEFYKGSAVIQADVMNFIKENL</sequence>
<dbReference type="SUPFAM" id="SSF53474">
    <property type="entry name" value="alpha/beta-Hydrolases"/>
    <property type="match status" value="1"/>
</dbReference>
<dbReference type="EMBL" id="VSWD01000012">
    <property type="protein sequence ID" value="KAK3086414.1"/>
    <property type="molecule type" value="Genomic_DNA"/>
</dbReference>
<dbReference type="AlphaFoldDB" id="A0AA89BM88"/>
<evidence type="ECO:0000313" key="3">
    <source>
        <dbReference type="EMBL" id="KAK3086414.1"/>
    </source>
</evidence>
<dbReference type="Pfam" id="PF07859">
    <property type="entry name" value="Abhydrolase_3"/>
    <property type="match status" value="2"/>
</dbReference>
<gene>
    <name evidence="3" type="ORF">FSP39_018161</name>
</gene>
<name>A0AA89BM88_PINIB</name>
<accession>A0AA89BM88</accession>
<dbReference type="InterPro" id="IPR029058">
    <property type="entry name" value="AB_hydrolase_fold"/>
</dbReference>
<dbReference type="GO" id="GO:0016787">
    <property type="term" value="F:hydrolase activity"/>
    <property type="evidence" value="ECO:0007669"/>
    <property type="project" value="UniProtKB-KW"/>
</dbReference>
<dbReference type="PANTHER" id="PTHR48081:SF32">
    <property type="entry name" value="ALPHA_BETA HYDROLASE FOLD-3 DOMAIN-CONTAINING PROTEIN"/>
    <property type="match status" value="1"/>
</dbReference>
<organism evidence="3 4">
    <name type="scientific">Pinctada imbricata</name>
    <name type="common">Atlantic pearl-oyster</name>
    <name type="synonym">Pinctada martensii</name>
    <dbReference type="NCBI Taxonomy" id="66713"/>
    <lineage>
        <taxon>Eukaryota</taxon>
        <taxon>Metazoa</taxon>
        <taxon>Spiralia</taxon>
        <taxon>Lophotrochozoa</taxon>
        <taxon>Mollusca</taxon>
        <taxon>Bivalvia</taxon>
        <taxon>Autobranchia</taxon>
        <taxon>Pteriomorphia</taxon>
        <taxon>Pterioida</taxon>
        <taxon>Pterioidea</taxon>
        <taxon>Pteriidae</taxon>
        <taxon>Pinctada</taxon>
    </lineage>
</organism>
<reference evidence="3" key="1">
    <citation type="submission" date="2019-08" db="EMBL/GenBank/DDBJ databases">
        <title>The improved chromosome-level genome for the pearl oyster Pinctada fucata martensii using PacBio sequencing and Hi-C.</title>
        <authorList>
            <person name="Zheng Z."/>
        </authorList>
    </citation>
    <scope>NUCLEOTIDE SEQUENCE</scope>
    <source>
        <strain evidence="3">ZZ-2019</strain>
        <tissue evidence="3">Adductor muscle</tissue>
    </source>
</reference>
<dbReference type="Proteomes" id="UP001186944">
    <property type="component" value="Unassembled WGS sequence"/>
</dbReference>
<dbReference type="PANTHER" id="PTHR48081">
    <property type="entry name" value="AB HYDROLASE SUPERFAMILY PROTEIN C4A8.06C"/>
    <property type="match status" value="1"/>
</dbReference>
<evidence type="ECO:0000313" key="4">
    <source>
        <dbReference type="Proteomes" id="UP001186944"/>
    </source>
</evidence>
<dbReference type="InterPro" id="IPR013094">
    <property type="entry name" value="AB_hydrolase_3"/>
</dbReference>
<feature type="domain" description="Alpha/beta hydrolase fold-3" evidence="2">
    <location>
        <begin position="191"/>
        <end position="337"/>
    </location>
</feature>
<dbReference type="InterPro" id="IPR050300">
    <property type="entry name" value="GDXG_lipolytic_enzyme"/>
</dbReference>
<feature type="domain" description="Alpha/beta hydrolase fold-3" evidence="2">
    <location>
        <begin position="397"/>
        <end position="457"/>
    </location>
</feature>
<keyword evidence="4" id="KW-1185">Reference proteome</keyword>
<evidence type="ECO:0000259" key="2">
    <source>
        <dbReference type="Pfam" id="PF07859"/>
    </source>
</evidence>
<keyword evidence="1" id="KW-0378">Hydrolase</keyword>
<dbReference type="Gene3D" id="3.40.50.1820">
    <property type="entry name" value="alpha/beta hydrolase"/>
    <property type="match status" value="1"/>
</dbReference>
<evidence type="ECO:0000256" key="1">
    <source>
        <dbReference type="ARBA" id="ARBA00022801"/>
    </source>
</evidence>
<proteinExistence type="predicted"/>
<comment type="caution">
    <text evidence="3">The sequence shown here is derived from an EMBL/GenBank/DDBJ whole genome shotgun (WGS) entry which is preliminary data.</text>
</comment>